<dbReference type="Proteomes" id="UP000192578">
    <property type="component" value="Unassembled WGS sequence"/>
</dbReference>
<evidence type="ECO:0000313" key="2">
    <source>
        <dbReference type="Proteomes" id="UP000192578"/>
    </source>
</evidence>
<dbReference type="AlphaFoldDB" id="A0A9X6RNN9"/>
<keyword evidence="2" id="KW-1185">Reference proteome</keyword>
<name>A0A9X6RNN9_HYPEX</name>
<reference evidence="2" key="1">
    <citation type="submission" date="2017-01" db="EMBL/GenBank/DDBJ databases">
        <title>Comparative genomics of anhydrobiosis in the tardigrade Hypsibius dujardini.</title>
        <authorList>
            <person name="Yoshida Y."/>
            <person name="Koutsovoulos G."/>
            <person name="Laetsch D."/>
            <person name="Stevens L."/>
            <person name="Kumar S."/>
            <person name="Horikawa D."/>
            <person name="Ishino K."/>
            <person name="Komine S."/>
            <person name="Tomita M."/>
            <person name="Blaxter M."/>
            <person name="Arakawa K."/>
        </authorList>
    </citation>
    <scope>NUCLEOTIDE SEQUENCE [LARGE SCALE GENOMIC DNA]</scope>
    <source>
        <strain evidence="2">Z151</strain>
    </source>
</reference>
<organism evidence="1 2">
    <name type="scientific">Hypsibius exemplaris</name>
    <name type="common">Freshwater tardigrade</name>
    <dbReference type="NCBI Taxonomy" id="2072580"/>
    <lineage>
        <taxon>Eukaryota</taxon>
        <taxon>Metazoa</taxon>
        <taxon>Ecdysozoa</taxon>
        <taxon>Tardigrada</taxon>
        <taxon>Eutardigrada</taxon>
        <taxon>Parachela</taxon>
        <taxon>Hypsibioidea</taxon>
        <taxon>Hypsibiidae</taxon>
        <taxon>Hypsibius</taxon>
    </lineage>
</organism>
<comment type="caution">
    <text evidence="1">The sequence shown here is derived from an EMBL/GenBank/DDBJ whole genome shotgun (WGS) entry which is preliminary data.</text>
</comment>
<proteinExistence type="predicted"/>
<dbReference type="EMBL" id="MTYJ01000455">
    <property type="protein sequence ID" value="OWA54769.1"/>
    <property type="molecule type" value="Genomic_DNA"/>
</dbReference>
<sequence>MRKGYHSGCQKTLSEAVSVDIGINGSVLRPTLSAERVVAPTGDRNRRIGGFGGFGGTAAATDSGTGDGLYNPFSVYGGYGPAGLRHTTSGLYGGQQANVNWLTETRCNNPLRSTGTSLGGGFTDYAGNEIH</sequence>
<accession>A0A9X6RNN9</accession>
<evidence type="ECO:0000313" key="1">
    <source>
        <dbReference type="EMBL" id="OWA54769.1"/>
    </source>
</evidence>
<protein>
    <submittedName>
        <fullName evidence="1">Uncharacterized protein</fullName>
    </submittedName>
</protein>
<gene>
    <name evidence="1" type="ORF">BV898_19165</name>
</gene>